<reference evidence="3" key="2">
    <citation type="submission" date="2023-05" db="EMBL/GenBank/DDBJ databases">
        <authorList>
            <consortium name="Lawrence Berkeley National Laboratory"/>
            <person name="Steindorff A."/>
            <person name="Hensen N."/>
            <person name="Bonometti L."/>
            <person name="Westerberg I."/>
            <person name="Brannstrom I.O."/>
            <person name="Guillou S."/>
            <person name="Cros-Aarteil S."/>
            <person name="Calhoun S."/>
            <person name="Haridas S."/>
            <person name="Kuo A."/>
            <person name="Mondo S."/>
            <person name="Pangilinan J."/>
            <person name="Riley R."/>
            <person name="Labutti K."/>
            <person name="Andreopoulos B."/>
            <person name="Lipzen A."/>
            <person name="Chen C."/>
            <person name="Yanf M."/>
            <person name="Daum C."/>
            <person name="Ng V."/>
            <person name="Clum A."/>
            <person name="Ohm R."/>
            <person name="Martin F."/>
            <person name="Silar P."/>
            <person name="Natvig D."/>
            <person name="Lalanne C."/>
            <person name="Gautier V."/>
            <person name="Ament-Velasquez S.L."/>
            <person name="Kruys A."/>
            <person name="Hutchinson M.I."/>
            <person name="Powell A.J."/>
            <person name="Barry K."/>
            <person name="Miller A.N."/>
            <person name="Grigoriev I.V."/>
            <person name="Debuchy R."/>
            <person name="Gladieux P."/>
            <person name="Thoren M.H."/>
            <person name="Johannesson H."/>
        </authorList>
    </citation>
    <scope>NUCLEOTIDE SEQUENCE</scope>
    <source>
        <strain evidence="3">CBS 990.96</strain>
    </source>
</reference>
<keyword evidence="1" id="KW-0175">Coiled coil</keyword>
<sequence>MAGSIIALSLVGLGAVHALPAPTTIEERQIWIGDGGGVLIPGIDQPLPPCLVGGTDAPQPPCLLPFIPGGEIIPGNGGGVEKRQIWIGDGTGIFIPGQGDFPSCLKDVPLKEQKPCLLGPIFGFPKSKRGIQVRQTLIGGGGSVFTPGIGLSPLPICPPGIPLSSQPPCILPPIDGNAPPGTGSTFTPGKRAFKLPPDASTNPKKAIETLETILIHLQNKKHKTKEDKEDIAAIKEALKYLAGIIDIQAPPGTESTFTPGKRAFVLPPDATTNTKKVIERLEKDLIALQNKRYKTKEDLADIKAIKAALFYLAGITNISAPPGTGSTFTPGK</sequence>
<keyword evidence="2" id="KW-0732">Signal</keyword>
<dbReference type="EMBL" id="MU865331">
    <property type="protein sequence ID" value="KAK4227455.1"/>
    <property type="molecule type" value="Genomic_DNA"/>
</dbReference>
<dbReference type="Proteomes" id="UP001301958">
    <property type="component" value="Unassembled WGS sequence"/>
</dbReference>
<evidence type="ECO:0000256" key="1">
    <source>
        <dbReference type="SAM" id="Coils"/>
    </source>
</evidence>
<evidence type="ECO:0000313" key="3">
    <source>
        <dbReference type="EMBL" id="KAK4227455.1"/>
    </source>
</evidence>
<feature type="chain" id="PRO_5042962757" evidence="2">
    <location>
        <begin position="19"/>
        <end position="332"/>
    </location>
</feature>
<gene>
    <name evidence="3" type="ORF">QBC38DRAFT_364276</name>
</gene>
<comment type="caution">
    <text evidence="3">The sequence shown here is derived from an EMBL/GenBank/DDBJ whole genome shotgun (WGS) entry which is preliminary data.</text>
</comment>
<feature type="coiled-coil region" evidence="1">
    <location>
        <begin position="271"/>
        <end position="298"/>
    </location>
</feature>
<evidence type="ECO:0000256" key="2">
    <source>
        <dbReference type="SAM" id="SignalP"/>
    </source>
</evidence>
<accession>A0AAN7BQ71</accession>
<keyword evidence="4" id="KW-1185">Reference proteome</keyword>
<feature type="signal peptide" evidence="2">
    <location>
        <begin position="1"/>
        <end position="18"/>
    </location>
</feature>
<protein>
    <submittedName>
        <fullName evidence="3">Uncharacterized protein</fullName>
    </submittedName>
</protein>
<organism evidence="3 4">
    <name type="scientific">Podospora fimiseda</name>
    <dbReference type="NCBI Taxonomy" id="252190"/>
    <lineage>
        <taxon>Eukaryota</taxon>
        <taxon>Fungi</taxon>
        <taxon>Dikarya</taxon>
        <taxon>Ascomycota</taxon>
        <taxon>Pezizomycotina</taxon>
        <taxon>Sordariomycetes</taxon>
        <taxon>Sordariomycetidae</taxon>
        <taxon>Sordariales</taxon>
        <taxon>Podosporaceae</taxon>
        <taxon>Podospora</taxon>
    </lineage>
</organism>
<proteinExistence type="predicted"/>
<name>A0AAN7BQ71_9PEZI</name>
<dbReference type="AlphaFoldDB" id="A0AAN7BQ71"/>
<reference evidence="3" key="1">
    <citation type="journal article" date="2023" name="Mol. Phylogenet. Evol.">
        <title>Genome-scale phylogeny and comparative genomics of the fungal order Sordariales.</title>
        <authorList>
            <person name="Hensen N."/>
            <person name="Bonometti L."/>
            <person name="Westerberg I."/>
            <person name="Brannstrom I.O."/>
            <person name="Guillou S."/>
            <person name="Cros-Aarteil S."/>
            <person name="Calhoun S."/>
            <person name="Haridas S."/>
            <person name="Kuo A."/>
            <person name="Mondo S."/>
            <person name="Pangilinan J."/>
            <person name="Riley R."/>
            <person name="LaButti K."/>
            <person name="Andreopoulos B."/>
            <person name="Lipzen A."/>
            <person name="Chen C."/>
            <person name="Yan M."/>
            <person name="Daum C."/>
            <person name="Ng V."/>
            <person name="Clum A."/>
            <person name="Steindorff A."/>
            <person name="Ohm R.A."/>
            <person name="Martin F."/>
            <person name="Silar P."/>
            <person name="Natvig D.O."/>
            <person name="Lalanne C."/>
            <person name="Gautier V."/>
            <person name="Ament-Velasquez S.L."/>
            <person name="Kruys A."/>
            <person name="Hutchinson M.I."/>
            <person name="Powell A.J."/>
            <person name="Barry K."/>
            <person name="Miller A.N."/>
            <person name="Grigoriev I.V."/>
            <person name="Debuchy R."/>
            <person name="Gladieux P."/>
            <person name="Hiltunen Thoren M."/>
            <person name="Johannesson H."/>
        </authorList>
    </citation>
    <scope>NUCLEOTIDE SEQUENCE</scope>
    <source>
        <strain evidence="3">CBS 990.96</strain>
    </source>
</reference>
<evidence type="ECO:0000313" key="4">
    <source>
        <dbReference type="Proteomes" id="UP001301958"/>
    </source>
</evidence>